<proteinExistence type="predicted"/>
<dbReference type="EMBL" id="MN739865">
    <property type="protein sequence ID" value="QHT75243.1"/>
    <property type="molecule type" value="Genomic_DNA"/>
</dbReference>
<dbReference type="AlphaFoldDB" id="A0A6C0H5F1"/>
<reference evidence="1" key="1">
    <citation type="journal article" date="2020" name="Nature">
        <title>Giant virus diversity and host interactions through global metagenomics.</title>
        <authorList>
            <person name="Schulz F."/>
            <person name="Roux S."/>
            <person name="Paez-Espino D."/>
            <person name="Jungbluth S."/>
            <person name="Walsh D.A."/>
            <person name="Denef V.J."/>
            <person name="McMahon K.D."/>
            <person name="Konstantinidis K.T."/>
            <person name="Eloe-Fadrosh E.A."/>
            <person name="Kyrpides N.C."/>
            <person name="Woyke T."/>
        </authorList>
    </citation>
    <scope>NUCLEOTIDE SEQUENCE</scope>
    <source>
        <strain evidence="1">GVMAG-M-3300023179-63</strain>
    </source>
</reference>
<accession>A0A6C0H5F1</accession>
<name>A0A6C0H5F1_9ZZZZ</name>
<evidence type="ECO:0000313" key="1">
    <source>
        <dbReference type="EMBL" id="QHT75243.1"/>
    </source>
</evidence>
<organism evidence="1">
    <name type="scientific">viral metagenome</name>
    <dbReference type="NCBI Taxonomy" id="1070528"/>
    <lineage>
        <taxon>unclassified sequences</taxon>
        <taxon>metagenomes</taxon>
        <taxon>organismal metagenomes</taxon>
    </lineage>
</organism>
<sequence>MDISSARSDYIILANNNISEKNIGTNLYIKTKIISLNNNVSHDISWLNILQNVNTNYNNYKNRIILCGKINDVSSSNACLITKNNMKNNMKFIFDSSYVNTGKILFVKNLQTSDNSLNHLFNNLKNTIFENNISNNIDNSNNTNIKRYIYHFNYYFSNSDIYKINVREYLYKYFIEISNNLVSLSNGISKDICYNTIGYTITNSFNDFTFINSTIDSSSVINFKSSNFSKLLIDNSGGRNFINTNDTSINTLVLGTNYSVYRNLWSYNKLTLDYKHVNYYNISINNDFSFNRNRFVPISYINLPNNIIKTFLIKTNNISLLQNSKNTSQIIFGLKNIYLNNLKVLDINSNLYYKQLYINNISGTLIDASNIIFLGLGNQLTGITQHHIYNHVHFSYNSSQKLIIKIKKNINTTNINTNSKFTSLIPSLNNYYLLDISLNYNSNNTNISHNINNTIKYNNILYNNVQSQVGKVFNLNFNSFFDALTNNYFKNSFNTLATLNNTHNLYLLSTLLVDRSINFKFKNIIKVPTSVKLVNQTTLLTTRIPRNSDSGYDLRFNYDSYFFISNNLDILLTREFLTLRNNYFLDYYEYSTSLLNFYSLTINNLVQTFGAGNYTDVECIYIYHDPINDPDERFRYPNNNIEIKFDTDIDTLTNAIEQYRSAASTSTTNAVFIPTKNGSNISKKMIQGLIGLNDVPKLLSIKPYDPNFINGRGFINQYQITDNCITSNCDTIARKQNAIKHESVKNNRINSSNSLKKQDFANIVKSNVRNRFSQECINNAVVTNNVATIGQTLDPNCIKIRKYTPFVLFEKGKGKYL</sequence>
<protein>
    <submittedName>
        <fullName evidence="1">Uncharacterized protein</fullName>
    </submittedName>
</protein>